<dbReference type="Gene3D" id="3.40.50.1820">
    <property type="entry name" value="alpha/beta hydrolase"/>
    <property type="match status" value="1"/>
</dbReference>
<dbReference type="PANTHER" id="PTHR48098:SF1">
    <property type="entry name" value="DIACYLGLYCEROL ACYLTRANSFERASE_MYCOLYLTRANSFERASE AG85A"/>
    <property type="match status" value="1"/>
</dbReference>
<dbReference type="Proteomes" id="UP000293162">
    <property type="component" value="Unassembled WGS sequence"/>
</dbReference>
<name>A0A4Q5LVB2_9BACT</name>
<accession>A0A4Q5LVB2</accession>
<dbReference type="OrthoDB" id="9803578at2"/>
<organism evidence="1 2">
    <name type="scientific">Emticicia agri</name>
    <dbReference type="NCBI Taxonomy" id="2492393"/>
    <lineage>
        <taxon>Bacteria</taxon>
        <taxon>Pseudomonadati</taxon>
        <taxon>Bacteroidota</taxon>
        <taxon>Cytophagia</taxon>
        <taxon>Cytophagales</taxon>
        <taxon>Leadbetterellaceae</taxon>
        <taxon>Emticicia</taxon>
    </lineage>
</organism>
<dbReference type="InterPro" id="IPR050583">
    <property type="entry name" value="Mycobacterial_A85_antigen"/>
</dbReference>
<keyword evidence="2" id="KW-1185">Reference proteome</keyword>
<dbReference type="InterPro" id="IPR000801">
    <property type="entry name" value="Esterase-like"/>
</dbReference>
<protein>
    <submittedName>
        <fullName evidence="1">Esterase family protein</fullName>
    </submittedName>
</protein>
<sequence>MSKFFTIEISDPTYERDHLRYVTVKSKALKKRTDISLFVPEGPIKGIVILLHGVYGSHWAWSLTGGVHQTTQALIDQKKIAPMLLIMPSDGLFGDGSGYLPHHSENYEDWIVSDLKDLIYEIQPDLNPDLPLFITGLSMGGYGAMRLGAKYPHVFKSFSGLSSITEFSQLKQFLENNDDTQLKYNVLAEESTLQWILANKGLLPLFRFDCGKADLLIEDNRRLHQALIVNNIPHIYEEFDGAHEWPYWQEHIVDTLLFFNGFLSV</sequence>
<evidence type="ECO:0000313" key="2">
    <source>
        <dbReference type="Proteomes" id="UP000293162"/>
    </source>
</evidence>
<reference evidence="1 2" key="1">
    <citation type="submission" date="2019-02" db="EMBL/GenBank/DDBJ databases">
        <title>Bacterial novel species Emticicia sp. 17J42-9 isolated from soil.</title>
        <authorList>
            <person name="Jung H.-Y."/>
        </authorList>
    </citation>
    <scope>NUCLEOTIDE SEQUENCE [LARGE SCALE GENOMIC DNA]</scope>
    <source>
        <strain evidence="1 2">17J42-9</strain>
    </source>
</reference>
<gene>
    <name evidence="1" type="ORF">EWM59_21905</name>
</gene>
<dbReference type="PANTHER" id="PTHR48098">
    <property type="entry name" value="ENTEROCHELIN ESTERASE-RELATED"/>
    <property type="match status" value="1"/>
</dbReference>
<dbReference type="RefSeq" id="WP_130023393.1">
    <property type="nucleotide sequence ID" value="NZ_SEWF01000044.1"/>
</dbReference>
<dbReference type="SUPFAM" id="SSF53474">
    <property type="entry name" value="alpha/beta-Hydrolases"/>
    <property type="match status" value="1"/>
</dbReference>
<dbReference type="AlphaFoldDB" id="A0A4Q5LVB2"/>
<evidence type="ECO:0000313" key="1">
    <source>
        <dbReference type="EMBL" id="RYU93479.1"/>
    </source>
</evidence>
<dbReference type="InterPro" id="IPR029058">
    <property type="entry name" value="AB_hydrolase_fold"/>
</dbReference>
<comment type="caution">
    <text evidence="1">The sequence shown here is derived from an EMBL/GenBank/DDBJ whole genome shotgun (WGS) entry which is preliminary data.</text>
</comment>
<dbReference type="GO" id="GO:0016747">
    <property type="term" value="F:acyltransferase activity, transferring groups other than amino-acyl groups"/>
    <property type="evidence" value="ECO:0007669"/>
    <property type="project" value="TreeGrafter"/>
</dbReference>
<proteinExistence type="predicted"/>
<dbReference type="EMBL" id="SEWF01000044">
    <property type="protein sequence ID" value="RYU93479.1"/>
    <property type="molecule type" value="Genomic_DNA"/>
</dbReference>
<dbReference type="Pfam" id="PF00756">
    <property type="entry name" value="Esterase"/>
    <property type="match status" value="1"/>
</dbReference>